<comment type="subcellular location">
    <subcellularLocation>
        <location evidence="1">Membrane</location>
        <topology evidence="1">Multi-pass membrane protein</topology>
    </subcellularLocation>
    <subcellularLocation>
        <location evidence="11">Mitochondrion inner membrane</location>
        <topology evidence="11">Multi-pass membrane protein</topology>
    </subcellularLocation>
</comment>
<dbReference type="CDD" id="cd00310">
    <property type="entry name" value="ATP-synt_Fo_a_6"/>
    <property type="match status" value="1"/>
</dbReference>
<evidence type="ECO:0000256" key="12">
    <source>
        <dbReference type="SAM" id="Phobius"/>
    </source>
</evidence>
<dbReference type="EMBL" id="HQ645959">
    <property type="protein sequence ID" value="ADU58101.1"/>
    <property type="molecule type" value="Genomic_DNA"/>
</dbReference>
<dbReference type="AlphaFoldDB" id="L7N9L9"/>
<feature type="transmembrane region" description="Helical" evidence="12">
    <location>
        <begin position="20"/>
        <end position="38"/>
    </location>
</feature>
<dbReference type="InterPro" id="IPR045083">
    <property type="entry name" value="ATP_synth_F0_asu_bact/mt"/>
</dbReference>
<evidence type="ECO:0000256" key="8">
    <source>
        <dbReference type="ARBA" id="ARBA00023065"/>
    </source>
</evidence>
<dbReference type="PRINTS" id="PR00123">
    <property type="entry name" value="ATPASEA"/>
</dbReference>
<keyword evidence="6" id="KW-0375">Hydrogen ion transport</keyword>
<dbReference type="CTD" id="4508"/>
<evidence type="ECO:0000256" key="2">
    <source>
        <dbReference type="ARBA" id="ARBA00006810"/>
    </source>
</evidence>
<dbReference type="RefSeq" id="YP_007374655.1">
    <property type="nucleotide sequence ID" value="NC_020143.1"/>
</dbReference>
<evidence type="ECO:0000256" key="4">
    <source>
        <dbReference type="ARBA" id="ARBA00022547"/>
    </source>
</evidence>
<evidence type="ECO:0000256" key="6">
    <source>
        <dbReference type="ARBA" id="ARBA00022781"/>
    </source>
</evidence>
<dbReference type="PANTHER" id="PTHR11410:SF0">
    <property type="entry name" value="ATP SYNTHASE SUBUNIT A"/>
    <property type="match status" value="1"/>
</dbReference>
<keyword evidence="5 12" id="KW-0812">Transmembrane</keyword>
<evidence type="ECO:0000256" key="1">
    <source>
        <dbReference type="ARBA" id="ARBA00004141"/>
    </source>
</evidence>
<keyword evidence="8" id="KW-0406">Ion transport</keyword>
<gene>
    <name evidence="13" type="primary">ATP6</name>
</gene>
<protein>
    <recommendedName>
        <fullName evidence="11">ATP synthase subunit a</fullName>
    </recommendedName>
</protein>
<feature type="transmembrane region" description="Helical" evidence="12">
    <location>
        <begin position="207"/>
        <end position="226"/>
    </location>
</feature>
<dbReference type="InterPro" id="IPR035908">
    <property type="entry name" value="F0_ATP_A_sf"/>
</dbReference>
<accession>L7N9L9</accession>
<dbReference type="NCBIfam" id="TIGR01131">
    <property type="entry name" value="ATP_synt_6_or_A"/>
    <property type="match status" value="1"/>
</dbReference>
<dbReference type="GO" id="GO:0046933">
    <property type="term" value="F:proton-transporting ATP synthase activity, rotational mechanism"/>
    <property type="evidence" value="ECO:0007669"/>
    <property type="project" value="TreeGrafter"/>
</dbReference>
<sequence>MMSNLFSTFDPSTSMSFSLNWISTFLGFMIFPSMYWMLPSRYTIIINSIMMKLHLEFKTLLGESKNSKGIKLLFIGTFMFILFNNMMGLLPYVFTSSSHLAFTLTLALPMWLSLMLFGWINHTQHMLAHLIPEGSPAVLMPFMACIETISNIIRPGSLAVRLTANMIAGHLLMCLLGNNMTSVSTMIMPMIMIIQIMLMLFETAVSIIQAYVFSILSTLYTSEVIYENIKKSPMPFSSL</sequence>
<keyword evidence="13" id="KW-0496">Mitochondrion</keyword>
<evidence type="ECO:0000256" key="3">
    <source>
        <dbReference type="ARBA" id="ARBA00022448"/>
    </source>
</evidence>
<dbReference type="Pfam" id="PF00119">
    <property type="entry name" value="ATP-synt_A"/>
    <property type="match status" value="1"/>
</dbReference>
<organism evidence="13">
    <name type="scientific">Sirthenea flavipes</name>
    <dbReference type="NCBI Taxonomy" id="941641"/>
    <lineage>
        <taxon>Eukaryota</taxon>
        <taxon>Metazoa</taxon>
        <taxon>Ecdysozoa</taxon>
        <taxon>Arthropoda</taxon>
        <taxon>Hexapoda</taxon>
        <taxon>Insecta</taxon>
        <taxon>Pterygota</taxon>
        <taxon>Neoptera</taxon>
        <taxon>Paraneoptera</taxon>
        <taxon>Hemiptera</taxon>
        <taxon>Heteroptera</taxon>
        <taxon>Panheteroptera</taxon>
        <taxon>Cimicomorpha</taxon>
        <taxon>Reduviidae</taxon>
        <taxon>Peiratinae</taxon>
        <taxon>Sirthenea</taxon>
    </lineage>
</organism>
<dbReference type="InterPro" id="IPR023011">
    <property type="entry name" value="ATP_synth_F0_asu_AS"/>
</dbReference>
<dbReference type="PANTHER" id="PTHR11410">
    <property type="entry name" value="ATP SYNTHASE SUBUNIT A"/>
    <property type="match status" value="1"/>
</dbReference>
<evidence type="ECO:0000256" key="7">
    <source>
        <dbReference type="ARBA" id="ARBA00022989"/>
    </source>
</evidence>
<feature type="transmembrane region" description="Helical" evidence="12">
    <location>
        <begin position="100"/>
        <end position="122"/>
    </location>
</feature>
<keyword evidence="9 12" id="KW-0472">Membrane</keyword>
<comment type="similarity">
    <text evidence="2">Belongs to the ATPase A chain family.</text>
</comment>
<evidence type="ECO:0000256" key="11">
    <source>
        <dbReference type="RuleBase" id="RU004450"/>
    </source>
</evidence>
<dbReference type="Gene3D" id="1.20.120.220">
    <property type="entry name" value="ATP synthase, F0 complex, subunit A"/>
    <property type="match status" value="1"/>
</dbReference>
<keyword evidence="3" id="KW-0813">Transport</keyword>
<dbReference type="PROSITE" id="PS00449">
    <property type="entry name" value="ATPASE_A"/>
    <property type="match status" value="1"/>
</dbReference>
<evidence type="ECO:0000256" key="9">
    <source>
        <dbReference type="ARBA" id="ARBA00023136"/>
    </source>
</evidence>
<feature type="transmembrane region" description="Helical" evidence="12">
    <location>
        <begin position="183"/>
        <end position="201"/>
    </location>
</feature>
<name>L7N9L9_9HEMI</name>
<geneLocation type="mitochondrion" evidence="13"/>
<dbReference type="InterPro" id="IPR000568">
    <property type="entry name" value="ATP_synth_F0_asu"/>
</dbReference>
<proteinExistence type="inferred from homology"/>
<keyword evidence="7 12" id="KW-1133">Transmembrane helix</keyword>
<evidence type="ECO:0000313" key="13">
    <source>
        <dbReference type="EMBL" id="ADU58101.1"/>
    </source>
</evidence>
<dbReference type="GO" id="GO:0045259">
    <property type="term" value="C:proton-transporting ATP synthase complex"/>
    <property type="evidence" value="ECO:0007669"/>
    <property type="project" value="UniProtKB-KW"/>
</dbReference>
<dbReference type="SUPFAM" id="SSF81336">
    <property type="entry name" value="F1F0 ATP synthase subunit A"/>
    <property type="match status" value="1"/>
</dbReference>
<dbReference type="GeneID" id="14469186"/>
<keyword evidence="10" id="KW-0066">ATP synthesis</keyword>
<feature type="transmembrane region" description="Helical" evidence="12">
    <location>
        <begin position="72"/>
        <end position="94"/>
    </location>
</feature>
<evidence type="ECO:0000256" key="5">
    <source>
        <dbReference type="ARBA" id="ARBA00022692"/>
    </source>
</evidence>
<reference evidence="13" key="1">
    <citation type="journal article" date="2013" name="Zootaxa">
        <title>Complete nucleotide sequence and organization of the mitochondrial genome of Sirthenea flavipes (Hemiptera: Reduviidae: Peiratinae) and comparison with other assassin bugs.</title>
        <authorList>
            <person name="Gao J.Y."/>
            <person name="Li H."/>
            <person name="Truong X.L."/>
            <person name="Dai X."/>
            <person name="Chang J."/>
            <person name="Cai W.Z."/>
        </authorList>
    </citation>
    <scope>NUCLEOTIDE SEQUENCE</scope>
</reference>
<dbReference type="GO" id="GO:0005743">
    <property type="term" value="C:mitochondrial inner membrane"/>
    <property type="evidence" value="ECO:0007669"/>
    <property type="project" value="UniProtKB-SubCell"/>
</dbReference>
<keyword evidence="4" id="KW-0138">CF(0)</keyword>
<evidence type="ECO:0000256" key="10">
    <source>
        <dbReference type="ARBA" id="ARBA00023310"/>
    </source>
</evidence>